<organism evidence="2 3">
    <name type="scientific">Pontibacter ruber</name>
    <dbReference type="NCBI Taxonomy" id="1343895"/>
    <lineage>
        <taxon>Bacteria</taxon>
        <taxon>Pseudomonadati</taxon>
        <taxon>Bacteroidota</taxon>
        <taxon>Cytophagia</taxon>
        <taxon>Cytophagales</taxon>
        <taxon>Hymenobacteraceae</taxon>
        <taxon>Pontibacter</taxon>
    </lineage>
</organism>
<keyword evidence="3" id="KW-1185">Reference proteome</keyword>
<evidence type="ECO:0000313" key="3">
    <source>
        <dbReference type="Proteomes" id="UP001597374"/>
    </source>
</evidence>
<keyword evidence="1" id="KW-1133">Transmembrane helix</keyword>
<accession>A0ABW5D406</accession>
<sequence length="128" mass="14565">MKNGNISQLTLNSLIAVVVAFLLFMLAKEVKWLPFYEHRPDKWHLFVLLVATLALLLILSVINLIITYRNKQLLDLLLPFACAGIPLFLLLGNINDETIIGATILLFSFFVMEGCLIFKRLGIRKHKV</sequence>
<comment type="caution">
    <text evidence="2">The sequence shown here is derived from an EMBL/GenBank/DDBJ whole genome shotgun (WGS) entry which is preliminary data.</text>
</comment>
<reference evidence="3" key="1">
    <citation type="journal article" date="2019" name="Int. J. Syst. Evol. Microbiol.">
        <title>The Global Catalogue of Microorganisms (GCM) 10K type strain sequencing project: providing services to taxonomists for standard genome sequencing and annotation.</title>
        <authorList>
            <consortium name="The Broad Institute Genomics Platform"/>
            <consortium name="The Broad Institute Genome Sequencing Center for Infectious Disease"/>
            <person name="Wu L."/>
            <person name="Ma J."/>
        </authorList>
    </citation>
    <scope>NUCLEOTIDE SEQUENCE [LARGE SCALE GENOMIC DNA]</scope>
    <source>
        <strain evidence="3">CGMCC 4.1782</strain>
    </source>
</reference>
<feature type="transmembrane region" description="Helical" evidence="1">
    <location>
        <begin position="98"/>
        <end position="118"/>
    </location>
</feature>
<feature type="transmembrane region" description="Helical" evidence="1">
    <location>
        <begin position="73"/>
        <end position="92"/>
    </location>
</feature>
<evidence type="ECO:0000256" key="1">
    <source>
        <dbReference type="SAM" id="Phobius"/>
    </source>
</evidence>
<proteinExistence type="predicted"/>
<gene>
    <name evidence="2" type="ORF">ACFSKP_18670</name>
</gene>
<keyword evidence="1" id="KW-0472">Membrane</keyword>
<dbReference type="Proteomes" id="UP001597374">
    <property type="component" value="Unassembled WGS sequence"/>
</dbReference>
<name>A0ABW5D406_9BACT</name>
<dbReference type="RefSeq" id="WP_250431775.1">
    <property type="nucleotide sequence ID" value="NZ_JALPRR010000004.1"/>
</dbReference>
<evidence type="ECO:0008006" key="4">
    <source>
        <dbReference type="Google" id="ProtNLM"/>
    </source>
</evidence>
<keyword evidence="1" id="KW-0812">Transmembrane</keyword>
<dbReference type="EMBL" id="JBHUIM010000003">
    <property type="protein sequence ID" value="MFD2248298.1"/>
    <property type="molecule type" value="Genomic_DNA"/>
</dbReference>
<feature type="transmembrane region" description="Helical" evidence="1">
    <location>
        <begin position="9"/>
        <end position="27"/>
    </location>
</feature>
<protein>
    <recommendedName>
        <fullName evidence="4">Integral membrane protein</fullName>
    </recommendedName>
</protein>
<feature type="transmembrane region" description="Helical" evidence="1">
    <location>
        <begin position="43"/>
        <end position="66"/>
    </location>
</feature>
<evidence type="ECO:0000313" key="2">
    <source>
        <dbReference type="EMBL" id="MFD2248298.1"/>
    </source>
</evidence>